<dbReference type="Gene3D" id="2.170.130.10">
    <property type="entry name" value="TonB-dependent receptor, plug domain"/>
    <property type="match status" value="1"/>
</dbReference>
<accession>A0ABT8T9Y3</accession>
<evidence type="ECO:0000313" key="16">
    <source>
        <dbReference type="EMBL" id="MDO3380929.1"/>
    </source>
</evidence>
<evidence type="ECO:0000256" key="5">
    <source>
        <dbReference type="ARBA" id="ARBA00022692"/>
    </source>
</evidence>
<proteinExistence type="inferred from homology"/>
<name>A0ABT8T9Y3_9GAMM</name>
<feature type="chain" id="PRO_5046823854" evidence="13">
    <location>
        <begin position="29"/>
        <end position="699"/>
    </location>
</feature>
<evidence type="ECO:0000256" key="4">
    <source>
        <dbReference type="ARBA" id="ARBA00022452"/>
    </source>
</evidence>
<comment type="caution">
    <text evidence="16">The sequence shown here is derived from an EMBL/GenBank/DDBJ whole genome shotgun (WGS) entry which is preliminary data.</text>
</comment>
<dbReference type="SUPFAM" id="SSF56935">
    <property type="entry name" value="Porins"/>
    <property type="match status" value="1"/>
</dbReference>
<feature type="domain" description="TonB-dependent receptor plug" evidence="15">
    <location>
        <begin position="68"/>
        <end position="174"/>
    </location>
</feature>
<keyword evidence="6 13" id="KW-0732">Signal</keyword>
<evidence type="ECO:0000256" key="13">
    <source>
        <dbReference type="SAM" id="SignalP"/>
    </source>
</evidence>
<evidence type="ECO:0000256" key="11">
    <source>
        <dbReference type="PROSITE-ProRule" id="PRU01360"/>
    </source>
</evidence>
<evidence type="ECO:0000256" key="1">
    <source>
        <dbReference type="ARBA" id="ARBA00004571"/>
    </source>
</evidence>
<keyword evidence="8 11" id="KW-0472">Membrane</keyword>
<keyword evidence="5 11" id="KW-0812">Transmembrane</keyword>
<keyword evidence="7 12" id="KW-0798">TonB box</keyword>
<dbReference type="Gene3D" id="2.40.170.20">
    <property type="entry name" value="TonB-dependent receptor, beta-barrel domain"/>
    <property type="match status" value="1"/>
</dbReference>
<sequence length="699" mass="77356">MRVFQRPSALAAIIPFAVSSLIAHSVLAAGDAMAPQGSAEQDELQALLSMLEEETDVATQTKLNSDYVPGMVSVLHAEDLINAGHLTVREALNQVAGFHSTLGNTGDSKTIVRGIGATLNASNLKLMINGTAFNRPTDGSADWLLRLPLEQIDRIEVIRGPGSPLYGEYAFSGAVNVITRKDNTVATRAGSHNQYTLAGNFHQQLDNGVLLTANTAYWQNDQSGMQTNPDNFANSGNGFSPQPIYDHQQGATLFAGLKAGGLSVDWYYADLERGPWYGRNAAMPYELEPRQETVHKLQVQQDWGLSSTLNARLKASYQISELNEAAYLPIPAGIRGPGPGNQVIASNNYRRDGSKDSEFTVEASTHWKATSDHDLYLELGYSKSAVESAFRTQQSDQGPVIERPENAFIVLPGAEREHLSLTLQDQWQATDNLAVTLGLRLDDYDDWGEHLSPRIAAVWQASDRHILKTQYAESFRPPTLAESYPGPNSYPGQLQAASLTEEFLKSTEFAYIYRNAGLKLGATAFYIEVKDLIEFHLQPGRAPFWRNRGDITAQGLELEWRQSIGRTLDWDANVSFVDAEDSFDQDDRLLGSIQWLVNAGLTWHVNNSMDHTLQYRYVGEQEGWELQLRNPHAETFSPYSTLNYTLTLKRLLGVAGLSLRASAVNLLDKQYNSVPTPAQYPQGLPQGERQLSGQLEYLF</sequence>
<keyword evidence="10 11" id="KW-0998">Cell outer membrane</keyword>
<dbReference type="Pfam" id="PF07715">
    <property type="entry name" value="Plug"/>
    <property type="match status" value="1"/>
</dbReference>
<dbReference type="Proteomes" id="UP001168380">
    <property type="component" value="Unassembled WGS sequence"/>
</dbReference>
<comment type="subcellular location">
    <subcellularLocation>
        <location evidence="1 11">Cell outer membrane</location>
        <topology evidence="1 11">Multi-pass membrane protein</topology>
    </subcellularLocation>
</comment>
<evidence type="ECO:0000256" key="9">
    <source>
        <dbReference type="ARBA" id="ARBA00023170"/>
    </source>
</evidence>
<dbReference type="PANTHER" id="PTHR30069:SF29">
    <property type="entry name" value="HEMOGLOBIN AND HEMOGLOBIN-HAPTOGLOBIN-BINDING PROTEIN 1-RELATED"/>
    <property type="match status" value="1"/>
</dbReference>
<protein>
    <submittedName>
        <fullName evidence="16">TonB-dependent receptor</fullName>
    </submittedName>
</protein>
<organism evidence="16 17">
    <name type="scientific">Gilvimarinus algae</name>
    <dbReference type="NCBI Taxonomy" id="3058037"/>
    <lineage>
        <taxon>Bacteria</taxon>
        <taxon>Pseudomonadati</taxon>
        <taxon>Pseudomonadota</taxon>
        <taxon>Gammaproteobacteria</taxon>
        <taxon>Cellvibrionales</taxon>
        <taxon>Cellvibrionaceae</taxon>
        <taxon>Gilvimarinus</taxon>
    </lineage>
</organism>
<keyword evidence="3 11" id="KW-0813">Transport</keyword>
<comment type="similarity">
    <text evidence="2">Belongs to the TonB-dependent receptor family. Hemoglobin/haptoglobin binding protein subfamily.</text>
</comment>
<keyword evidence="9 16" id="KW-0675">Receptor</keyword>
<dbReference type="InterPro" id="IPR036942">
    <property type="entry name" value="Beta-barrel_TonB_sf"/>
</dbReference>
<keyword evidence="4 11" id="KW-1134">Transmembrane beta strand</keyword>
<evidence type="ECO:0000256" key="10">
    <source>
        <dbReference type="ARBA" id="ARBA00023237"/>
    </source>
</evidence>
<evidence type="ECO:0000256" key="12">
    <source>
        <dbReference type="RuleBase" id="RU003357"/>
    </source>
</evidence>
<evidence type="ECO:0000259" key="15">
    <source>
        <dbReference type="Pfam" id="PF07715"/>
    </source>
</evidence>
<dbReference type="Pfam" id="PF00593">
    <property type="entry name" value="TonB_dep_Rec_b-barrel"/>
    <property type="match status" value="1"/>
</dbReference>
<evidence type="ECO:0000256" key="7">
    <source>
        <dbReference type="ARBA" id="ARBA00023077"/>
    </source>
</evidence>
<dbReference type="PROSITE" id="PS52016">
    <property type="entry name" value="TONB_DEPENDENT_REC_3"/>
    <property type="match status" value="1"/>
</dbReference>
<keyword evidence="17" id="KW-1185">Reference proteome</keyword>
<feature type="domain" description="TonB-dependent receptor-like beta-barrel" evidence="14">
    <location>
        <begin position="265"/>
        <end position="666"/>
    </location>
</feature>
<reference evidence="16" key="1">
    <citation type="submission" date="2023-07" db="EMBL/GenBank/DDBJ databases">
        <title>Gilvimarinus algae sp. nov., isolated from the surface of Kelp.</title>
        <authorList>
            <person name="Sun Y.Y."/>
            <person name="Gong Y."/>
            <person name="Du Z.J."/>
        </authorList>
    </citation>
    <scope>NUCLEOTIDE SEQUENCE</scope>
    <source>
        <strain evidence="16">SDUM040014</strain>
    </source>
</reference>
<dbReference type="InterPro" id="IPR000531">
    <property type="entry name" value="Beta-barrel_TonB"/>
</dbReference>
<dbReference type="PANTHER" id="PTHR30069">
    <property type="entry name" value="TONB-DEPENDENT OUTER MEMBRANE RECEPTOR"/>
    <property type="match status" value="1"/>
</dbReference>
<dbReference type="InterPro" id="IPR037066">
    <property type="entry name" value="Plug_dom_sf"/>
</dbReference>
<evidence type="ECO:0000256" key="8">
    <source>
        <dbReference type="ARBA" id="ARBA00023136"/>
    </source>
</evidence>
<evidence type="ECO:0000256" key="2">
    <source>
        <dbReference type="ARBA" id="ARBA00008143"/>
    </source>
</evidence>
<evidence type="ECO:0000256" key="6">
    <source>
        <dbReference type="ARBA" id="ARBA00022729"/>
    </source>
</evidence>
<dbReference type="EMBL" id="JAULRT010000032">
    <property type="protein sequence ID" value="MDO3380929.1"/>
    <property type="molecule type" value="Genomic_DNA"/>
</dbReference>
<dbReference type="RefSeq" id="WP_302711052.1">
    <property type="nucleotide sequence ID" value="NZ_JAULRT010000032.1"/>
</dbReference>
<feature type="signal peptide" evidence="13">
    <location>
        <begin position="1"/>
        <end position="28"/>
    </location>
</feature>
<evidence type="ECO:0000259" key="14">
    <source>
        <dbReference type="Pfam" id="PF00593"/>
    </source>
</evidence>
<gene>
    <name evidence="16" type="ORF">QWI16_02010</name>
</gene>
<evidence type="ECO:0000313" key="17">
    <source>
        <dbReference type="Proteomes" id="UP001168380"/>
    </source>
</evidence>
<dbReference type="InterPro" id="IPR012910">
    <property type="entry name" value="Plug_dom"/>
</dbReference>
<evidence type="ECO:0000256" key="3">
    <source>
        <dbReference type="ARBA" id="ARBA00022448"/>
    </source>
</evidence>
<dbReference type="InterPro" id="IPR039426">
    <property type="entry name" value="TonB-dep_rcpt-like"/>
</dbReference>